<evidence type="ECO:0000256" key="4">
    <source>
        <dbReference type="ARBA" id="ARBA00023136"/>
    </source>
</evidence>
<name>A0A443RVT0_9ACAR</name>
<keyword evidence="2" id="KW-0677">Repeat</keyword>
<dbReference type="GO" id="GO:0016342">
    <property type="term" value="C:catenin complex"/>
    <property type="evidence" value="ECO:0007669"/>
    <property type="project" value="TreeGrafter"/>
</dbReference>
<evidence type="ECO:0000256" key="2">
    <source>
        <dbReference type="ARBA" id="ARBA00022737"/>
    </source>
</evidence>
<comment type="caution">
    <text evidence="7">The sequence shown here is derived from an EMBL/GenBank/DDBJ whole genome shotgun (WGS) entry which is preliminary data.</text>
</comment>
<dbReference type="GO" id="GO:0045296">
    <property type="term" value="F:cadherin binding"/>
    <property type="evidence" value="ECO:0007669"/>
    <property type="project" value="TreeGrafter"/>
</dbReference>
<keyword evidence="8" id="KW-1185">Reference proteome</keyword>
<sequence length="87" mass="9605">VKATDGDTARNSPVSYFLSGNPANNHHFSIDASTGELFVLKPLDRQMQKGSEWRFTVFAADEKGYGLLGYAEVVVSLKDSDHNLMKL</sequence>
<dbReference type="Gene3D" id="2.60.40.60">
    <property type="entry name" value="Cadherins"/>
    <property type="match status" value="1"/>
</dbReference>
<keyword evidence="4" id="KW-0472">Membrane</keyword>
<comment type="subcellular location">
    <subcellularLocation>
        <location evidence="1">Membrane</location>
    </subcellularLocation>
</comment>
<organism evidence="7 8">
    <name type="scientific">Leptotrombidium deliense</name>
    <dbReference type="NCBI Taxonomy" id="299467"/>
    <lineage>
        <taxon>Eukaryota</taxon>
        <taxon>Metazoa</taxon>
        <taxon>Ecdysozoa</taxon>
        <taxon>Arthropoda</taxon>
        <taxon>Chelicerata</taxon>
        <taxon>Arachnida</taxon>
        <taxon>Acari</taxon>
        <taxon>Acariformes</taxon>
        <taxon>Trombidiformes</taxon>
        <taxon>Prostigmata</taxon>
        <taxon>Anystina</taxon>
        <taxon>Parasitengona</taxon>
        <taxon>Trombiculoidea</taxon>
        <taxon>Trombiculidae</taxon>
        <taxon>Leptotrombidium</taxon>
    </lineage>
</organism>
<dbReference type="CDD" id="cd11304">
    <property type="entry name" value="Cadherin_repeat"/>
    <property type="match status" value="1"/>
</dbReference>
<dbReference type="PANTHER" id="PTHR24027">
    <property type="entry name" value="CADHERIN-23"/>
    <property type="match status" value="1"/>
</dbReference>
<evidence type="ECO:0000256" key="3">
    <source>
        <dbReference type="ARBA" id="ARBA00022837"/>
    </source>
</evidence>
<gene>
    <name evidence="7" type="ORF">B4U80_11605</name>
</gene>
<dbReference type="Proteomes" id="UP000288716">
    <property type="component" value="Unassembled WGS sequence"/>
</dbReference>
<dbReference type="Pfam" id="PF00028">
    <property type="entry name" value="Cadherin"/>
    <property type="match status" value="1"/>
</dbReference>
<dbReference type="PANTHER" id="PTHR24027:SF438">
    <property type="entry name" value="CADHERIN 23"/>
    <property type="match status" value="1"/>
</dbReference>
<evidence type="ECO:0000313" key="8">
    <source>
        <dbReference type="Proteomes" id="UP000288716"/>
    </source>
</evidence>
<evidence type="ECO:0000313" key="7">
    <source>
        <dbReference type="EMBL" id="RWS19275.1"/>
    </source>
</evidence>
<dbReference type="InterPro" id="IPR002126">
    <property type="entry name" value="Cadherin-like_dom"/>
</dbReference>
<dbReference type="AlphaFoldDB" id="A0A443RVT0"/>
<proteinExistence type="predicted"/>
<reference evidence="7 8" key="1">
    <citation type="journal article" date="2018" name="Gigascience">
        <title>Genomes of trombidid mites reveal novel predicted allergens and laterally-transferred genes associated with secondary metabolism.</title>
        <authorList>
            <person name="Dong X."/>
            <person name="Chaisiri K."/>
            <person name="Xia D."/>
            <person name="Armstrong S.D."/>
            <person name="Fang Y."/>
            <person name="Donnelly M.J."/>
            <person name="Kadowaki T."/>
            <person name="McGarry J.W."/>
            <person name="Darby A.C."/>
            <person name="Makepeace B.L."/>
        </authorList>
    </citation>
    <scope>NUCLEOTIDE SEQUENCE [LARGE SCALE GENOMIC DNA]</scope>
    <source>
        <strain evidence="7">UoL-UT</strain>
    </source>
</reference>
<dbReference type="InterPro" id="IPR015919">
    <property type="entry name" value="Cadherin-like_sf"/>
</dbReference>
<protein>
    <submittedName>
        <fullName evidence="7">Neural-cadherin-like protein</fullName>
    </submittedName>
</protein>
<accession>A0A443RVT0</accession>
<feature type="non-terminal residue" evidence="7">
    <location>
        <position position="1"/>
    </location>
</feature>
<dbReference type="SUPFAM" id="SSF49313">
    <property type="entry name" value="Cadherin-like"/>
    <property type="match status" value="1"/>
</dbReference>
<dbReference type="OrthoDB" id="6497475at2759"/>
<dbReference type="VEuPathDB" id="VectorBase:LDEU012765"/>
<dbReference type="GO" id="GO:0016477">
    <property type="term" value="P:cell migration"/>
    <property type="evidence" value="ECO:0007669"/>
    <property type="project" value="TreeGrafter"/>
</dbReference>
<feature type="domain" description="Cadherin" evidence="6">
    <location>
        <begin position="1"/>
        <end position="87"/>
    </location>
</feature>
<dbReference type="GO" id="GO:0005509">
    <property type="term" value="F:calcium ion binding"/>
    <property type="evidence" value="ECO:0007669"/>
    <property type="project" value="UniProtKB-UniRule"/>
</dbReference>
<dbReference type="InterPro" id="IPR039808">
    <property type="entry name" value="Cadherin"/>
</dbReference>
<evidence type="ECO:0000259" key="6">
    <source>
        <dbReference type="PROSITE" id="PS50268"/>
    </source>
</evidence>
<dbReference type="PROSITE" id="PS50268">
    <property type="entry name" value="CADHERIN_2"/>
    <property type="match status" value="1"/>
</dbReference>
<keyword evidence="3 5" id="KW-0106">Calcium</keyword>
<dbReference type="STRING" id="299467.A0A443RVT0"/>
<dbReference type="EMBL" id="NCKV01028059">
    <property type="protein sequence ID" value="RWS19275.1"/>
    <property type="molecule type" value="Genomic_DNA"/>
</dbReference>
<dbReference type="SMART" id="SM00112">
    <property type="entry name" value="CA"/>
    <property type="match status" value="1"/>
</dbReference>
<dbReference type="GO" id="GO:0007156">
    <property type="term" value="P:homophilic cell adhesion via plasma membrane adhesion molecules"/>
    <property type="evidence" value="ECO:0007669"/>
    <property type="project" value="InterPro"/>
</dbReference>
<evidence type="ECO:0000256" key="5">
    <source>
        <dbReference type="PROSITE-ProRule" id="PRU00043"/>
    </source>
</evidence>
<dbReference type="GO" id="GO:0008013">
    <property type="term" value="F:beta-catenin binding"/>
    <property type="evidence" value="ECO:0007669"/>
    <property type="project" value="TreeGrafter"/>
</dbReference>
<evidence type="ECO:0000256" key="1">
    <source>
        <dbReference type="ARBA" id="ARBA00004370"/>
    </source>
</evidence>